<feature type="region of interest" description="Disordered" evidence="3">
    <location>
        <begin position="67"/>
        <end position="101"/>
    </location>
</feature>
<keyword evidence="1" id="KW-0479">Metal-binding</keyword>
<keyword evidence="1" id="KW-0863">Zinc-finger</keyword>
<keyword evidence="6" id="KW-1185">Reference proteome</keyword>
<feature type="domain" description="C2H2-type" evidence="4">
    <location>
        <begin position="47"/>
        <end position="74"/>
    </location>
</feature>
<keyword evidence="1" id="KW-0862">Zinc</keyword>
<dbReference type="GO" id="GO:0008270">
    <property type="term" value="F:zinc ion binding"/>
    <property type="evidence" value="ECO:0007669"/>
    <property type="project" value="UniProtKB-KW"/>
</dbReference>
<evidence type="ECO:0000259" key="4">
    <source>
        <dbReference type="PROSITE" id="PS50157"/>
    </source>
</evidence>
<dbReference type="Pfam" id="PF21788">
    <property type="entry name" value="TNP-like_GBD"/>
    <property type="match status" value="1"/>
</dbReference>
<reference evidence="5" key="2">
    <citation type="journal article" date="2023" name="BMC Genomics">
        <title>Pest status, molecular evolution, and epigenetic factors derived from the genome assembly of Frankliniella fusca, a thysanopteran phytovirus vector.</title>
        <authorList>
            <person name="Catto M.A."/>
            <person name="Labadie P.E."/>
            <person name="Jacobson A.L."/>
            <person name="Kennedy G.G."/>
            <person name="Srinivasan R."/>
            <person name="Hunt B.G."/>
        </authorList>
    </citation>
    <scope>NUCLEOTIDE SEQUENCE</scope>
    <source>
        <strain evidence="5">PL_HMW_Pooled</strain>
    </source>
</reference>
<evidence type="ECO:0000256" key="2">
    <source>
        <dbReference type="SAM" id="Coils"/>
    </source>
</evidence>
<accession>A0AAE1GNB3</accession>
<feature type="region of interest" description="Disordered" evidence="3">
    <location>
        <begin position="1017"/>
        <end position="1045"/>
    </location>
</feature>
<protein>
    <submittedName>
        <fullName evidence="5">Transposable element P transposase</fullName>
    </submittedName>
</protein>
<dbReference type="PROSITE" id="PS00028">
    <property type="entry name" value="ZINC_FINGER_C2H2_1"/>
    <property type="match status" value="1"/>
</dbReference>
<dbReference type="SMART" id="SM00355">
    <property type="entry name" value="ZnF_C2H2"/>
    <property type="match status" value="1"/>
</dbReference>
<proteinExistence type="predicted"/>
<keyword evidence="2" id="KW-0175">Coiled coil</keyword>
<dbReference type="PROSITE" id="PS50157">
    <property type="entry name" value="ZINC_FINGER_C2H2_2"/>
    <property type="match status" value="1"/>
</dbReference>
<dbReference type="AlphaFoldDB" id="A0AAE1GNB3"/>
<evidence type="ECO:0000313" key="5">
    <source>
        <dbReference type="EMBL" id="KAK3907135.1"/>
    </source>
</evidence>
<dbReference type="Pfam" id="PF21789">
    <property type="entry name" value="TNP-like_RNaseH_C"/>
    <property type="match status" value="1"/>
</dbReference>
<organism evidence="5 6">
    <name type="scientific">Frankliniella fusca</name>
    <dbReference type="NCBI Taxonomy" id="407009"/>
    <lineage>
        <taxon>Eukaryota</taxon>
        <taxon>Metazoa</taxon>
        <taxon>Ecdysozoa</taxon>
        <taxon>Arthropoda</taxon>
        <taxon>Hexapoda</taxon>
        <taxon>Insecta</taxon>
        <taxon>Pterygota</taxon>
        <taxon>Neoptera</taxon>
        <taxon>Paraneoptera</taxon>
        <taxon>Thysanoptera</taxon>
        <taxon>Terebrantia</taxon>
        <taxon>Thripoidea</taxon>
        <taxon>Thripidae</taxon>
        <taxon>Frankliniella</taxon>
    </lineage>
</organism>
<dbReference type="EMBL" id="JAHWGI010000001">
    <property type="protein sequence ID" value="KAK3907135.1"/>
    <property type="molecule type" value="Genomic_DNA"/>
</dbReference>
<sequence length="1045" mass="119766">VCFCTELGTRTFVWVRSSSREFHRFHRLSCMKKMEADESGPSSSSIFTCEQCGKICKSYRGLSQHMQTHSSDTKSKKRRGAVKSQVEYKKKGKTKQTRENPAHKVTVVVENVCEEDGTESLPSPEVQKKVTFMREIFDVEGASAAENVSSVDVLYCDAAEDISDFSYPSNVDAINIADCSLIEDYADVNESMTEDNPDESIISIQENLIKDVVQEVVTEPDKEEEDQIIFLIDESGEVVMEDIEDFDFDFMLLPEKEQEEEWSEDPFPDVSGTFFSDLTPFEELLLNIQSAIPDGWIVDSSRKSIRLSLLSPFENVSVQRSIIWTGKKIKIFINNKLLPEDNFVWHSVAGIDSEDFSSVSDYLPKLCCLVQSSLICKGVRLYHEYWDKVSNEGFIENECYQDIACLRDKSCPLLVGGTGICVSCKKLSNVLKCKSFRAHHSKEEKDKKKINVRFLTGEEAKARLKETQEEKRKLAKQLFKMREKLRKYIEKHTVPVSAEFGYDIAKIFKDNVNIMTPVQKLFWYEQLKCLAKQENPRQMRYNPFIIRLALHLQMLSSTAYGFLQNFLNLPSQRTLYDYTHYAEAKEGLQEPILERLAKNCSEQCKKEDEKYFNVIFDEVDIRSGIVISRKTGEVVGYVQLSEVEKELELLEAEIAEKEEPRRQVAKKLLVYLAVGITNSLQGVVGVYTTGGNFTAGQVYTRTWNIIYRMESQGMKVLCLTCDGASVNKKFFKMHTNLDPTSKFIYKTHNMACGEDRPLFFITDPVHIVKSLRNNFSNSHSHKKTREMWKNGESISWAVIENLFHLTKGQNSLDLKLTKAHVKLTSHSCMKVIFAVQVMSLSVAKAIEYYTEELESQKLCVNEVQIFIKLVNDWFDCLNATSDPKSKRIKQNDNLLPYTDINDPRFTFLTETVLKFFDDWQKDVTNRPGGFKKEHREKMFISMLTYESIHTTTHSFIGVVKFLLAKGASEVNARRLNQDKVEQLFGKLRQAFGGNTNPGSSSAVQKIFEMDLVQGMAMPPSKGNTQVEKEEWHPDESPLQKRARLE</sequence>
<evidence type="ECO:0000313" key="6">
    <source>
        <dbReference type="Proteomes" id="UP001219518"/>
    </source>
</evidence>
<dbReference type="Proteomes" id="UP001219518">
    <property type="component" value="Unassembled WGS sequence"/>
</dbReference>
<dbReference type="InterPro" id="IPR013087">
    <property type="entry name" value="Znf_C2H2_type"/>
</dbReference>
<dbReference type="InterPro" id="IPR048365">
    <property type="entry name" value="TNP-like_RNaseH_N"/>
</dbReference>
<comment type="caution">
    <text evidence="5">The sequence shown here is derived from an EMBL/GenBank/DDBJ whole genome shotgun (WGS) entry which is preliminary data.</text>
</comment>
<evidence type="ECO:0000256" key="3">
    <source>
        <dbReference type="SAM" id="MobiDB-lite"/>
    </source>
</evidence>
<dbReference type="InterPro" id="IPR048367">
    <property type="entry name" value="TNP-like_RNaseH_C"/>
</dbReference>
<feature type="compositionally biased region" description="Basic and acidic residues" evidence="3">
    <location>
        <begin position="1026"/>
        <end position="1045"/>
    </location>
</feature>
<dbReference type="InterPro" id="IPR048366">
    <property type="entry name" value="TNP-like_GBD"/>
</dbReference>
<name>A0AAE1GNB3_9NEOP</name>
<evidence type="ECO:0000256" key="1">
    <source>
        <dbReference type="PROSITE-ProRule" id="PRU00042"/>
    </source>
</evidence>
<reference evidence="5" key="1">
    <citation type="submission" date="2021-07" db="EMBL/GenBank/DDBJ databases">
        <authorList>
            <person name="Catto M.A."/>
            <person name="Jacobson A."/>
            <person name="Kennedy G."/>
            <person name="Labadie P."/>
            <person name="Hunt B.G."/>
            <person name="Srinivasan R."/>
        </authorList>
    </citation>
    <scope>NUCLEOTIDE SEQUENCE</scope>
    <source>
        <strain evidence="5">PL_HMW_Pooled</strain>
        <tissue evidence="5">Head</tissue>
    </source>
</reference>
<feature type="coiled-coil region" evidence="2">
    <location>
        <begin position="457"/>
        <end position="491"/>
    </location>
</feature>
<gene>
    <name evidence="5" type="ORF">KUF71_000055</name>
</gene>
<feature type="non-terminal residue" evidence="5">
    <location>
        <position position="1"/>
    </location>
</feature>
<dbReference type="Pfam" id="PF21787">
    <property type="entry name" value="TNP-like_RNaseH_N"/>
    <property type="match status" value="1"/>
</dbReference>